<protein>
    <submittedName>
        <fullName evidence="1">Isoaspartyl peptidase</fullName>
        <ecNumber evidence="1">3.4.19.5</ecNumber>
    </submittedName>
</protein>
<dbReference type="CDD" id="cd04512">
    <property type="entry name" value="Ntn_Asparaginase_2_like"/>
    <property type="match status" value="1"/>
</dbReference>
<dbReference type="EC" id="3.4.19.5" evidence="1"/>
<keyword evidence="1" id="KW-0378">Hydrolase</keyword>
<dbReference type="InterPro" id="IPR000246">
    <property type="entry name" value="Peptidase_T2"/>
</dbReference>
<reference evidence="1 2" key="1">
    <citation type="submission" date="2021-02" db="EMBL/GenBank/DDBJ databases">
        <authorList>
            <person name="Han P."/>
        </authorList>
    </citation>
    <scope>NUCLEOTIDE SEQUENCE [LARGE SCALE GENOMIC DNA]</scope>
    <source>
        <strain evidence="1">Candidatus Nitrospira sp. ZN2</strain>
    </source>
</reference>
<dbReference type="Pfam" id="PF01112">
    <property type="entry name" value="Asparaginase_2"/>
    <property type="match status" value="1"/>
</dbReference>
<sequence>MTAVQAECLEAALAEGHHLLMAGKPALSVVEEAIRRLEDSGLFNAGRGSNRQLDGVCRMDASIMEGHDLRAGAVASIEGIVHPVTAARLVMEQTAHVLLVGQSASRFARYFGLERIPRAKATVGPQPRQLRPRAGVSRTVRLHQAILKTGRLRARSLGKETVGAVALDLSGTVAAGASTGGVDVMLPGRVGDTPLIGCGVYADNDAGAVSMTGLGESIIRVAVAKEITDCLAAGVSPTVAATRVLRKVVQRVHGAAGVLVLSPDGRFAIRHSTPHMAAGVIGRGGRPFVRSRFVSRHTDVIE</sequence>
<organism evidence="1 2">
    <name type="scientific">Nitrospira defluvii</name>
    <dbReference type="NCBI Taxonomy" id="330214"/>
    <lineage>
        <taxon>Bacteria</taxon>
        <taxon>Pseudomonadati</taxon>
        <taxon>Nitrospirota</taxon>
        <taxon>Nitrospiria</taxon>
        <taxon>Nitrospirales</taxon>
        <taxon>Nitrospiraceae</taxon>
        <taxon>Nitrospira</taxon>
    </lineage>
</organism>
<dbReference type="PANTHER" id="PTHR10188:SF6">
    <property type="entry name" value="N(4)-(BETA-N-ACETYLGLUCOSAMINYL)-L-ASPARAGINASE"/>
    <property type="match status" value="1"/>
</dbReference>
<dbReference type="InterPro" id="IPR029055">
    <property type="entry name" value="Ntn_hydrolases_N"/>
</dbReference>
<dbReference type="PANTHER" id="PTHR10188">
    <property type="entry name" value="L-ASPARAGINASE"/>
    <property type="match status" value="1"/>
</dbReference>
<dbReference type="Gene3D" id="3.60.20.30">
    <property type="entry name" value="(Glycosyl)asparaginase"/>
    <property type="match status" value="1"/>
</dbReference>
<name>A0ABM8QSJ2_9BACT</name>
<dbReference type="GO" id="GO:0008798">
    <property type="term" value="F:beta-aspartyl-peptidase activity"/>
    <property type="evidence" value="ECO:0007669"/>
    <property type="project" value="UniProtKB-EC"/>
</dbReference>
<dbReference type="Proteomes" id="UP000675880">
    <property type="component" value="Unassembled WGS sequence"/>
</dbReference>
<evidence type="ECO:0000313" key="1">
    <source>
        <dbReference type="EMBL" id="CAE6712988.1"/>
    </source>
</evidence>
<proteinExistence type="predicted"/>
<accession>A0ABM8QSJ2</accession>
<dbReference type="SUPFAM" id="SSF56235">
    <property type="entry name" value="N-terminal nucleophile aminohydrolases (Ntn hydrolases)"/>
    <property type="match status" value="1"/>
</dbReference>
<comment type="caution">
    <text evidence="1">The sequence shown here is derived from an EMBL/GenBank/DDBJ whole genome shotgun (WGS) entry which is preliminary data.</text>
</comment>
<dbReference type="EMBL" id="CAJNBJ010000001">
    <property type="protein sequence ID" value="CAE6712988.1"/>
    <property type="molecule type" value="Genomic_DNA"/>
</dbReference>
<evidence type="ECO:0000313" key="2">
    <source>
        <dbReference type="Proteomes" id="UP000675880"/>
    </source>
</evidence>
<gene>
    <name evidence="1" type="primary">iaaA</name>
    <name evidence="1" type="ORF">NSPZN2_11311</name>
</gene>
<keyword evidence="2" id="KW-1185">Reference proteome</keyword>